<keyword evidence="1" id="KW-0812">Transmembrane</keyword>
<dbReference type="Proteomes" id="UP000435357">
    <property type="component" value="Unassembled WGS sequence"/>
</dbReference>
<comment type="caution">
    <text evidence="2">The sequence shown here is derived from an EMBL/GenBank/DDBJ whole genome shotgun (WGS) entry which is preliminary data.</text>
</comment>
<gene>
    <name evidence="2" type="ORF">F3059_08895</name>
</gene>
<dbReference type="EMBL" id="WACR01000007">
    <property type="protein sequence ID" value="KAB1063674.1"/>
    <property type="molecule type" value="Genomic_DNA"/>
</dbReference>
<evidence type="ECO:0000256" key="1">
    <source>
        <dbReference type="SAM" id="Phobius"/>
    </source>
</evidence>
<feature type="transmembrane region" description="Helical" evidence="1">
    <location>
        <begin position="126"/>
        <end position="147"/>
    </location>
</feature>
<feature type="transmembrane region" description="Helical" evidence="1">
    <location>
        <begin position="210"/>
        <end position="229"/>
    </location>
</feature>
<sequence length="239" mass="27565">MKLHIFRPENDLYWLRRMHVKANGKTISKLHPEGVDNVEIEEETLKISCRIDIYSGKSLQLKSNEEDVYLIVYHETKSVLQSINPLWWFRFTHVAEVSKLEFENAVANGGSDYCFKPQPVSREHEIAYKLLGANYLMWCFALIYYFNYYEISGIMASDWFLAAITLSCGLSGLSILSRKINSRDKVLDQALLSMVGGVFFYSQYDGQSPVLFLFSAIFSALVFMGYRFLKNRNVEVLNG</sequence>
<proteinExistence type="predicted"/>
<reference evidence="2 3" key="1">
    <citation type="submission" date="2019-09" db="EMBL/GenBank/DDBJ databases">
        <title>Genomes of Cryomorphaceae.</title>
        <authorList>
            <person name="Bowman J.P."/>
        </authorList>
    </citation>
    <scope>NUCLEOTIDE SEQUENCE [LARGE SCALE GENOMIC DNA]</scope>
    <source>
        <strain evidence="2 3">KCTC 52047</strain>
    </source>
</reference>
<protein>
    <submittedName>
        <fullName evidence="2">Uncharacterized protein</fullName>
    </submittedName>
</protein>
<keyword evidence="3" id="KW-1185">Reference proteome</keyword>
<accession>A0A6N6M6I2</accession>
<keyword evidence="1" id="KW-0472">Membrane</keyword>
<evidence type="ECO:0000313" key="2">
    <source>
        <dbReference type="EMBL" id="KAB1063674.1"/>
    </source>
</evidence>
<feature type="transmembrane region" description="Helical" evidence="1">
    <location>
        <begin position="159"/>
        <end position="177"/>
    </location>
</feature>
<keyword evidence="1" id="KW-1133">Transmembrane helix</keyword>
<name>A0A6N6M6I2_9FLAO</name>
<dbReference type="RefSeq" id="WP_151168358.1">
    <property type="nucleotide sequence ID" value="NZ_WACR01000007.1"/>
</dbReference>
<dbReference type="AlphaFoldDB" id="A0A6N6M6I2"/>
<organism evidence="2 3">
    <name type="scientific">Salibacter halophilus</name>
    <dbReference type="NCBI Taxonomy" id="1803916"/>
    <lineage>
        <taxon>Bacteria</taxon>
        <taxon>Pseudomonadati</taxon>
        <taxon>Bacteroidota</taxon>
        <taxon>Flavobacteriia</taxon>
        <taxon>Flavobacteriales</taxon>
        <taxon>Salibacteraceae</taxon>
        <taxon>Salibacter</taxon>
    </lineage>
</organism>
<evidence type="ECO:0000313" key="3">
    <source>
        <dbReference type="Proteomes" id="UP000435357"/>
    </source>
</evidence>